<keyword evidence="3" id="KW-1185">Reference proteome</keyword>
<sequence>MYNSLTVSLAPLPLLGCQFLILRRRSRRETLSLAPSRPQQRRRRAVEERPDEVRRVAVRRTVDVVAALAEVEVPAVLVEVEDLDDGHAALRLRSDFGLEGRVAAARDVRRAECRRPDRGPPEPRAVAGHEMLRVRLAPGQQHARGVRQRVAPPRDRVQEAHDARDVGVLGLVRAGPEAVHGPVVEDVRDARAGRRRERVRRVEHRRDAPEPRDAEEPHRVHAQASASPLARLEALERQPLVRPERRPRRVADFLPQVRRERARIFLLDRPVRAQQLAEEVVRVGHGSCVAPDVEVADAARRKPRRGLAGRAAAGVVVVRVPEPTLRFRRRLEAVRARLMVDGAAPLVELGLLIPRHAAVRGGELRRPPERDALMRQHAALALREVDLHRRGDELRRRRRVRLHPFSCRVLVLPERPEADALGGSRREEQGQPSVAHRAAPELRRLGGLAAPELAGLGSSG</sequence>
<comment type="caution">
    <text evidence="2">The sequence shown here is derived from an EMBL/GenBank/DDBJ whole genome shotgun (WGS) entry which is preliminary data.</text>
</comment>
<feature type="compositionally biased region" description="Basic and acidic residues" evidence="1">
    <location>
        <begin position="419"/>
        <end position="429"/>
    </location>
</feature>
<gene>
    <name evidence="2" type="ORF">PECAL_4P26410</name>
</gene>
<dbReference type="AlphaFoldDB" id="A0A8J2SWI9"/>
<organism evidence="2 3">
    <name type="scientific">Pelagomonas calceolata</name>
    <dbReference type="NCBI Taxonomy" id="35677"/>
    <lineage>
        <taxon>Eukaryota</taxon>
        <taxon>Sar</taxon>
        <taxon>Stramenopiles</taxon>
        <taxon>Ochrophyta</taxon>
        <taxon>Pelagophyceae</taxon>
        <taxon>Pelagomonadales</taxon>
        <taxon>Pelagomonadaceae</taxon>
        <taxon>Pelagomonas</taxon>
    </lineage>
</organism>
<evidence type="ECO:0000313" key="2">
    <source>
        <dbReference type="EMBL" id="CAH0375312.1"/>
    </source>
</evidence>
<proteinExistence type="predicted"/>
<dbReference type="Proteomes" id="UP000789595">
    <property type="component" value="Unassembled WGS sequence"/>
</dbReference>
<feature type="compositionally biased region" description="Low complexity" evidence="1">
    <location>
        <begin position="445"/>
        <end position="460"/>
    </location>
</feature>
<dbReference type="EMBL" id="CAKKNE010000004">
    <property type="protein sequence ID" value="CAH0375312.1"/>
    <property type="molecule type" value="Genomic_DNA"/>
</dbReference>
<feature type="region of interest" description="Disordered" evidence="1">
    <location>
        <begin position="190"/>
        <end position="232"/>
    </location>
</feature>
<accession>A0A8J2SWI9</accession>
<name>A0A8J2SWI9_9STRA</name>
<feature type="compositionally biased region" description="Basic and acidic residues" evidence="1">
    <location>
        <begin position="204"/>
        <end position="219"/>
    </location>
</feature>
<feature type="compositionally biased region" description="Basic residues" evidence="1">
    <location>
        <begin position="193"/>
        <end position="203"/>
    </location>
</feature>
<evidence type="ECO:0000256" key="1">
    <source>
        <dbReference type="SAM" id="MobiDB-lite"/>
    </source>
</evidence>
<feature type="region of interest" description="Disordered" evidence="1">
    <location>
        <begin position="419"/>
        <end position="460"/>
    </location>
</feature>
<reference evidence="2" key="1">
    <citation type="submission" date="2021-11" db="EMBL/GenBank/DDBJ databases">
        <authorList>
            <consortium name="Genoscope - CEA"/>
            <person name="William W."/>
        </authorList>
    </citation>
    <scope>NUCLEOTIDE SEQUENCE</scope>
</reference>
<evidence type="ECO:0000313" key="3">
    <source>
        <dbReference type="Proteomes" id="UP000789595"/>
    </source>
</evidence>
<feature type="non-terminal residue" evidence="2">
    <location>
        <position position="460"/>
    </location>
</feature>
<protein>
    <submittedName>
        <fullName evidence="2">Uncharacterized protein</fullName>
    </submittedName>
</protein>